<accession>A0ACB9T0S9</accession>
<dbReference type="EMBL" id="CM043020">
    <property type="protein sequence ID" value="KAI4460329.1"/>
    <property type="molecule type" value="Genomic_DNA"/>
</dbReference>
<reference evidence="1" key="1">
    <citation type="submission" date="2022-04" db="EMBL/GenBank/DDBJ databases">
        <title>Chromosome-scale genome assembly of Holotrichia oblita Faldermann.</title>
        <authorList>
            <person name="Rongchong L."/>
        </authorList>
    </citation>
    <scope>NUCLEOTIDE SEQUENCE</scope>
    <source>
        <strain evidence="1">81SQS9</strain>
    </source>
</reference>
<name>A0ACB9T0S9_HOLOL</name>
<keyword evidence="1" id="KW-0646">Protease inhibitor</keyword>
<organism evidence="1 2">
    <name type="scientific">Holotrichia oblita</name>
    <name type="common">Chafer beetle</name>
    <dbReference type="NCBI Taxonomy" id="644536"/>
    <lineage>
        <taxon>Eukaryota</taxon>
        <taxon>Metazoa</taxon>
        <taxon>Ecdysozoa</taxon>
        <taxon>Arthropoda</taxon>
        <taxon>Hexapoda</taxon>
        <taxon>Insecta</taxon>
        <taxon>Pterygota</taxon>
        <taxon>Neoptera</taxon>
        <taxon>Endopterygota</taxon>
        <taxon>Coleoptera</taxon>
        <taxon>Polyphaga</taxon>
        <taxon>Scarabaeiformia</taxon>
        <taxon>Scarabaeidae</taxon>
        <taxon>Melolonthinae</taxon>
        <taxon>Holotrichia</taxon>
    </lineage>
</organism>
<keyword evidence="2" id="KW-1185">Reference proteome</keyword>
<dbReference type="Proteomes" id="UP001056778">
    <property type="component" value="Chromosome 6"/>
</dbReference>
<protein>
    <submittedName>
        <fullName evidence="1">Serine protease inhibitor serpin</fullName>
    </submittedName>
</protein>
<sequence>MILRIIFLLCIAGTQTFPTGDSAENDAKIARKTLDSSVATPVSVVLGSNNSAQIIDAVGKPVPKPLSGTHVASPINLLNPDRYEFFTFDDNGELVKRLMTLEEIQSIIANGDGEDINYNSGSYLPEKKVNDVVSNVQNVLKEQIESHKNISNIKPILDTPDVSSTWSMILPAIFNHNADGVNPDMPAMAVTADTIMMEMVTEKRPESIMEAIEKVTSTTLRPISVTTEASTPSPTTISSSTSTTTTTTPATTTKMPLTSTISTTMFEKLSTEQYVGNVKPTTRAPSSVPKPIAEDEIKEVEVPVQEKRPSDTMTVTVISDNKFDMINIPIGGNSPVISVLPIEEKAPSTTMASTTTTPESTTTSTTTESVTTTTPAPIIAEEVKETVADVELITTVKPVKIQAYAPVSEPIQVPVLLPTLQQEDSSSAVPPSPTTEASTEAATIKEELKLTTSSSKEDSTTVKPDLSSEIVKPELTDDKLVIKPELTDDKLIKPELTDDKLVIKPELSKENLQPTTEIPKQEIIDDNIEATDELMKQADEIKDEDSELSAENSSEIIQTSASTSSGQSTTPILLIIQENPTTEKSVLQSSSSVSPIVSDSPLTESVTLTTENPVKQEDKFSTVKIIYLTEKTVANILSSTTQSSVTTPKSVTTAIPEEITTISKLIASADEPSTVKIIPLSEELITTISTVSSSTEDLPTTTVKKDVILIKDEENTPIPNEAEFTTEYNKAVTESLNQLLLSSTNIYEINTQLAAVTDAAIDSEIITDVAELTDDQDQRFETETFTEAVTTENSLMSSIQELISQTVNDENIEEQVINLNANQKVQDVLTEMGEKPMENIQNEAATIGSMLIDESSGSDTDDGIQGVSSETDESLKLSEAVSSVLSQIYAEESATTIKDTTTELMKQQEETTEKSATDDLKEVNTEDTSSEENITAESSQTVITEIDTNKNELPVANEDVNPELNSTDSPIISLEIPQNKDEIKVEEGGTNINQEDDLVKIEVIHPVEESDKKADELMNQLGKGDAIVVKNDEKLDEITEASIVTSTIPIIVVNADENHENKSAELQPVKKIKVDDQSENQDMKAKPPVLVEVNSVKPTVISSSVPPLIEDQQSKLPSPMITKDELIQNNEEGSKNTSWTLVSTIAPHINAAPTSTVVPIVPAVPTISPVKLSQQNLPGFGLEDTTSKLDTDIYQFVELCNELSFGFWNAVTNGISTARSVFVSPFAATSLLAMVFLGARGATSGEMNEILKLDDMVTFNPHLIFKNVSESIEATRNSGVAVSVIARELYSDRNRGKLLSFYKERAKQFYDGHVEEVNFREIGDVIRRRTNLIVKKNSNGKIGEYLKDNSITMRPPLAGISASIFQTDCTHSSTDGRDGELHFIVLPSIRQRRLVPVPAVVFRSGFLAGYDPTLDATAASIGTQDQIVSTILVIPGQQGIAAPGDGLSRLERQLSESAFKKGAWTRLLQTLIPRPGLELQIPRFTHKSVINATIALQRMGLKDLFNYGKADLRGLNGAAHELHLSDILQLNTFATCGEAPINPEQHHSEIYPATSRRPYRRAKKLGHYVSDSVFGEIIDEPRDYQRAFNDPLHDPSLLSLPLPLRPRQARIPDSPRLRFDRPFLFYVRHNPTGLILHMGRFNPRLLP</sequence>
<evidence type="ECO:0000313" key="1">
    <source>
        <dbReference type="EMBL" id="KAI4460329.1"/>
    </source>
</evidence>
<evidence type="ECO:0000313" key="2">
    <source>
        <dbReference type="Proteomes" id="UP001056778"/>
    </source>
</evidence>
<proteinExistence type="predicted"/>
<keyword evidence="1" id="KW-0722">Serine protease inhibitor</keyword>
<gene>
    <name evidence="1" type="ORF">MML48_6g00006366</name>
</gene>
<comment type="caution">
    <text evidence="1">The sequence shown here is derived from an EMBL/GenBank/DDBJ whole genome shotgun (WGS) entry which is preliminary data.</text>
</comment>